<gene>
    <name evidence="1" type="primary">mciZ</name>
    <name evidence="1" type="ORF">ACFQ2I_05010</name>
</gene>
<sequence length="60" mass="6815">MKQYVTDKHIRLIGKGWEVRRQLAAFMDIAGNDTLLRFTCLRTPVVAAIGRPADMGIRNE</sequence>
<dbReference type="InterPro" id="IPR025177">
    <property type="entry name" value="MciZ"/>
</dbReference>
<protein>
    <submittedName>
        <fullName evidence="1">Z-ring formation inhibitor MciZ</fullName>
    </submittedName>
</protein>
<dbReference type="EMBL" id="JBHTJZ010000005">
    <property type="protein sequence ID" value="MFD0958744.1"/>
    <property type="molecule type" value="Genomic_DNA"/>
</dbReference>
<keyword evidence="2" id="KW-1185">Reference proteome</keyword>
<name>A0ABW3HMT8_9BACL</name>
<comment type="caution">
    <text evidence="1">The sequence shown here is derived from an EMBL/GenBank/DDBJ whole genome shotgun (WGS) entry which is preliminary data.</text>
</comment>
<dbReference type="Pfam" id="PF13072">
    <property type="entry name" value="MciZ"/>
    <property type="match status" value="1"/>
</dbReference>
<evidence type="ECO:0000313" key="2">
    <source>
        <dbReference type="Proteomes" id="UP001596989"/>
    </source>
</evidence>
<dbReference type="RefSeq" id="WP_377562550.1">
    <property type="nucleotide sequence ID" value="NZ_JBHTJZ010000005.1"/>
</dbReference>
<reference evidence="2" key="1">
    <citation type="journal article" date="2019" name="Int. J. Syst. Evol. Microbiol.">
        <title>The Global Catalogue of Microorganisms (GCM) 10K type strain sequencing project: providing services to taxonomists for standard genome sequencing and annotation.</title>
        <authorList>
            <consortium name="The Broad Institute Genomics Platform"/>
            <consortium name="The Broad Institute Genome Sequencing Center for Infectious Disease"/>
            <person name="Wu L."/>
            <person name="Ma J."/>
        </authorList>
    </citation>
    <scope>NUCLEOTIDE SEQUENCE [LARGE SCALE GENOMIC DNA]</scope>
    <source>
        <strain evidence="2">CCUG 59129</strain>
    </source>
</reference>
<dbReference type="Proteomes" id="UP001596989">
    <property type="component" value="Unassembled WGS sequence"/>
</dbReference>
<organism evidence="1 2">
    <name type="scientific">Paenibacillus chungangensis</name>
    <dbReference type="NCBI Taxonomy" id="696535"/>
    <lineage>
        <taxon>Bacteria</taxon>
        <taxon>Bacillati</taxon>
        <taxon>Bacillota</taxon>
        <taxon>Bacilli</taxon>
        <taxon>Bacillales</taxon>
        <taxon>Paenibacillaceae</taxon>
        <taxon>Paenibacillus</taxon>
    </lineage>
</organism>
<accession>A0ABW3HMT8</accession>
<evidence type="ECO:0000313" key="1">
    <source>
        <dbReference type="EMBL" id="MFD0958744.1"/>
    </source>
</evidence>
<proteinExistence type="predicted"/>